<proteinExistence type="predicted"/>
<evidence type="ECO:0000256" key="3">
    <source>
        <dbReference type="SAM" id="SignalP"/>
    </source>
</evidence>
<dbReference type="EMBL" id="JARKHS020004161">
    <property type="protein sequence ID" value="KAK8784880.1"/>
    <property type="molecule type" value="Genomic_DNA"/>
</dbReference>
<name>A0AAQ4FCI8_AMBAM</name>
<feature type="chain" id="PRO_5042904647" description="TIL domain-containing protein" evidence="3">
    <location>
        <begin position="21"/>
        <end position="114"/>
    </location>
</feature>
<dbReference type="InterPro" id="IPR036084">
    <property type="entry name" value="Ser_inhib-like_sf"/>
</dbReference>
<evidence type="ECO:0000256" key="2">
    <source>
        <dbReference type="ARBA" id="ARBA00023157"/>
    </source>
</evidence>
<dbReference type="Pfam" id="PF01826">
    <property type="entry name" value="TIL"/>
    <property type="match status" value="1"/>
</dbReference>
<keyword evidence="6" id="KW-1185">Reference proteome</keyword>
<dbReference type="CDD" id="cd19941">
    <property type="entry name" value="TIL"/>
    <property type="match status" value="1"/>
</dbReference>
<evidence type="ECO:0000313" key="5">
    <source>
        <dbReference type="EMBL" id="KAK8784880.1"/>
    </source>
</evidence>
<dbReference type="InterPro" id="IPR002919">
    <property type="entry name" value="TIL_dom"/>
</dbReference>
<organism evidence="5 6">
    <name type="scientific">Amblyomma americanum</name>
    <name type="common">Lone star tick</name>
    <dbReference type="NCBI Taxonomy" id="6943"/>
    <lineage>
        <taxon>Eukaryota</taxon>
        <taxon>Metazoa</taxon>
        <taxon>Ecdysozoa</taxon>
        <taxon>Arthropoda</taxon>
        <taxon>Chelicerata</taxon>
        <taxon>Arachnida</taxon>
        <taxon>Acari</taxon>
        <taxon>Parasitiformes</taxon>
        <taxon>Ixodida</taxon>
        <taxon>Ixodoidea</taxon>
        <taxon>Ixodidae</taxon>
        <taxon>Amblyomminae</taxon>
        <taxon>Amblyomma</taxon>
    </lineage>
</organism>
<keyword evidence="3" id="KW-0732">Signal</keyword>
<sequence>MPSRFLSCVVLFALLAIGCAKEEDDSPTKRCSNREVYKECGTACEPICGRPLVQNCTLPCVSGCFCRRGSIRRRRGHGCLFERSCALRERGRAVLMERFAQRSVSNTTTEKPPE</sequence>
<keyword evidence="1" id="KW-0646">Protease inhibitor</keyword>
<evidence type="ECO:0000259" key="4">
    <source>
        <dbReference type="Pfam" id="PF01826"/>
    </source>
</evidence>
<feature type="signal peptide" evidence="3">
    <location>
        <begin position="1"/>
        <end position="20"/>
    </location>
</feature>
<dbReference type="PANTHER" id="PTHR23259">
    <property type="entry name" value="RIDDLE"/>
    <property type="match status" value="1"/>
</dbReference>
<dbReference type="GO" id="GO:0030414">
    <property type="term" value="F:peptidase inhibitor activity"/>
    <property type="evidence" value="ECO:0007669"/>
    <property type="project" value="UniProtKB-KW"/>
</dbReference>
<evidence type="ECO:0000256" key="1">
    <source>
        <dbReference type="ARBA" id="ARBA00022690"/>
    </source>
</evidence>
<dbReference type="PANTHER" id="PTHR23259:SF70">
    <property type="entry name" value="ACCESSORY GLAND PROTEIN ACP62F-RELATED"/>
    <property type="match status" value="1"/>
</dbReference>
<gene>
    <name evidence="5" type="ORF">V5799_008755</name>
</gene>
<reference evidence="5 6" key="1">
    <citation type="journal article" date="2023" name="Arcadia Sci">
        <title>De novo assembly of a long-read Amblyomma americanum tick genome.</title>
        <authorList>
            <person name="Chou S."/>
            <person name="Poskanzer K.E."/>
            <person name="Rollins M."/>
            <person name="Thuy-Boun P.S."/>
        </authorList>
    </citation>
    <scope>NUCLEOTIDE SEQUENCE [LARGE SCALE GENOMIC DNA]</scope>
    <source>
        <strain evidence="5">F_SG_1</strain>
        <tissue evidence="5">Salivary glands</tissue>
    </source>
</reference>
<comment type="caution">
    <text evidence="5">The sequence shown here is derived from an EMBL/GenBank/DDBJ whole genome shotgun (WGS) entry which is preliminary data.</text>
</comment>
<keyword evidence="2" id="KW-1015">Disulfide bond</keyword>
<protein>
    <recommendedName>
        <fullName evidence="4">TIL domain-containing protein</fullName>
    </recommendedName>
</protein>
<evidence type="ECO:0000313" key="6">
    <source>
        <dbReference type="Proteomes" id="UP001321473"/>
    </source>
</evidence>
<dbReference type="Gene3D" id="2.10.25.10">
    <property type="entry name" value="Laminin"/>
    <property type="match status" value="1"/>
</dbReference>
<dbReference type="AlphaFoldDB" id="A0AAQ4FCI8"/>
<dbReference type="SUPFAM" id="SSF57567">
    <property type="entry name" value="Serine protease inhibitors"/>
    <property type="match status" value="1"/>
</dbReference>
<dbReference type="PROSITE" id="PS51257">
    <property type="entry name" value="PROKAR_LIPOPROTEIN"/>
    <property type="match status" value="1"/>
</dbReference>
<dbReference type="InterPro" id="IPR051368">
    <property type="entry name" value="SerProtInhib-TIL_Domain"/>
</dbReference>
<accession>A0AAQ4FCI8</accession>
<feature type="domain" description="TIL" evidence="4">
    <location>
        <begin position="31"/>
        <end position="85"/>
    </location>
</feature>
<dbReference type="Proteomes" id="UP001321473">
    <property type="component" value="Unassembled WGS sequence"/>
</dbReference>